<feature type="transmembrane region" description="Helical" evidence="1">
    <location>
        <begin position="1049"/>
        <end position="1070"/>
    </location>
</feature>
<feature type="transmembrane region" description="Helical" evidence="1">
    <location>
        <begin position="12"/>
        <end position="28"/>
    </location>
</feature>
<feature type="transmembrane region" description="Helical" evidence="1">
    <location>
        <begin position="405"/>
        <end position="425"/>
    </location>
</feature>
<feature type="transmembrane region" description="Helical" evidence="1">
    <location>
        <begin position="829"/>
        <end position="849"/>
    </location>
</feature>
<sequence>MTEKLNKNDSYFIILCLIILISSFWFSSQNFQRAFPEASIDFQLTREEAAQKAEQFLKQVCQVPPDYHQITIFDYDAQAKVFLEREVGIDEANELFDQQVKVWKWSTRWFQPLSREEFTVDITPSGSLMSFTHLVKEDAPGASLESESGLSIAQKFLTEHISVQLSQLNTPEIKTEKREHRIDHSFTWTRNDLTVGEASYRHQVVILGDTVGGYAEGLHIPEDWIRDYTRLRSYNETAGTVDSVVTSIAFICLVVILVLQLRARNIQWGVASAFGFIGFILSLLNHINAFPISLYGYITTESYGAFLSKVFIRTFLISLSLGTIIFLLVAAAETLYRKDFPKMIAVRSLFSWRSIRSKKFFKNILLGYTLAGLFLAYQIIFYLVAESFGAWSPADIPYSNILNTAFPWIAVIFIGFFPAVTEEFFHRVFLISFLRRLVRFRFLAVVIAALIWGFGHASYPNQPFYIRGIEVGFIGIVFGLIFLRYGILPLLVWHYTIDAFYTALVLCRSSNMHYFIMSIFTTGFMLVPFFISLCAYLKTRTFLPTAELTHATIGSVEYKPVRKARPALIGMHEYMPLRKSVAFITLGILLLIQFFFFMLPETPTVQKVNYKVTPTLVQDRADYFLTKYGGELAKYQSVVYLTNNFVRRVDESDVEEEDLPRFNDDRDDLALTYIFQKGGVSVLNTILKKIPDRVWAVRYYQEEQKEEWRFYLKPHDGSLLRFMHLLPKDDPGSQLSEGEALARATTFLQSQGLHLQQFELKEHETRKQKQRNDYTFTWEALDPFVGQARERIFLLLRGNSVGEFKRYVKIPEDWEWERQGRDVLFYIRYSLQTLVMVIFSFSALWIIYWNIRKETIHWGIIFRWATIPTAFVILNVLNVFPITYAHYPTAITFDTFLIDMAARYTIDVIISYFIFVLCFILVDSLYPLTDSIVQTIWDKVKARDAIVSLIIAGLFGITIEKIQGLMQAKFSALSPLPPVKVFEELDLPIPLLQPLEDVFFWALLGLAILRAGRYIHQRLFQNRVLLVLGAVALAMCLVPLDIISSGEYLFSFLNLALYIFVALFIVFFIFKRNMFAYPLVFFLLPLLKTGYEFFLLDNSFYKANGVVLFLVCFCIFLFPLKAMFSGRGESEQM</sequence>
<accession>A0ABV6Z409</accession>
<feature type="transmembrane region" description="Helical" evidence="1">
    <location>
        <begin position="946"/>
        <end position="966"/>
    </location>
</feature>
<feature type="transmembrane region" description="Helical" evidence="1">
    <location>
        <begin position="904"/>
        <end position="926"/>
    </location>
</feature>
<organism evidence="2 3">
    <name type="scientific">candidate division CSSED10-310 bacterium</name>
    <dbReference type="NCBI Taxonomy" id="2855610"/>
    <lineage>
        <taxon>Bacteria</taxon>
        <taxon>Bacteria division CSSED10-310</taxon>
    </lineage>
</organism>
<feature type="transmembrane region" description="Helical" evidence="1">
    <location>
        <begin position="861"/>
        <end position="884"/>
    </location>
</feature>
<proteinExistence type="predicted"/>
<comment type="caution">
    <text evidence="2">The sequence shown here is derived from an EMBL/GenBank/DDBJ whole genome shotgun (WGS) entry which is preliminary data.</text>
</comment>
<dbReference type="Proteomes" id="UP001594351">
    <property type="component" value="Unassembled WGS sequence"/>
</dbReference>
<evidence type="ECO:0000313" key="2">
    <source>
        <dbReference type="EMBL" id="MFC1853078.1"/>
    </source>
</evidence>
<name>A0ABV6Z409_UNCC1</name>
<keyword evidence="1" id="KW-1133">Transmembrane helix</keyword>
<reference evidence="2 3" key="1">
    <citation type="submission" date="2024-09" db="EMBL/GenBank/DDBJ databases">
        <title>Laminarin stimulates single cell rates of sulfate reduction while oxygen inhibits transcriptomic activity in coastal marine sediment.</title>
        <authorList>
            <person name="Lindsay M."/>
            <person name="Orcutt B."/>
            <person name="Emerson D."/>
            <person name="Stepanauskas R."/>
            <person name="D'Angelo T."/>
        </authorList>
    </citation>
    <scope>NUCLEOTIDE SEQUENCE [LARGE SCALE GENOMIC DNA]</scope>
    <source>
        <strain evidence="2">SAG AM-311-K15</strain>
    </source>
</reference>
<feature type="transmembrane region" description="Helical" evidence="1">
    <location>
        <begin position="464"/>
        <end position="483"/>
    </location>
</feature>
<evidence type="ECO:0008006" key="4">
    <source>
        <dbReference type="Google" id="ProtNLM"/>
    </source>
</evidence>
<evidence type="ECO:0000313" key="3">
    <source>
        <dbReference type="Proteomes" id="UP001594351"/>
    </source>
</evidence>
<feature type="transmembrane region" description="Helical" evidence="1">
    <location>
        <begin position="273"/>
        <end position="298"/>
    </location>
</feature>
<feature type="transmembrane region" description="Helical" evidence="1">
    <location>
        <begin position="1075"/>
        <end position="1094"/>
    </location>
</feature>
<keyword evidence="1" id="KW-0812">Transmembrane</keyword>
<keyword evidence="1" id="KW-0472">Membrane</keyword>
<dbReference type="EMBL" id="JBHPBY010000417">
    <property type="protein sequence ID" value="MFC1853078.1"/>
    <property type="molecule type" value="Genomic_DNA"/>
</dbReference>
<keyword evidence="3" id="KW-1185">Reference proteome</keyword>
<feature type="transmembrane region" description="Helical" evidence="1">
    <location>
        <begin position="243"/>
        <end position="261"/>
    </location>
</feature>
<gene>
    <name evidence="2" type="ORF">ACFL27_23010</name>
</gene>
<feature type="transmembrane region" description="Helical" evidence="1">
    <location>
        <begin position="1024"/>
        <end position="1043"/>
    </location>
</feature>
<feature type="transmembrane region" description="Helical" evidence="1">
    <location>
        <begin position="437"/>
        <end position="458"/>
    </location>
</feature>
<protein>
    <recommendedName>
        <fullName evidence="4">CPBP family intramembrane metalloprotease</fullName>
    </recommendedName>
</protein>
<feature type="transmembrane region" description="Helical" evidence="1">
    <location>
        <begin position="365"/>
        <end position="385"/>
    </location>
</feature>
<feature type="transmembrane region" description="Helical" evidence="1">
    <location>
        <begin position="581"/>
        <end position="599"/>
    </location>
</feature>
<evidence type="ECO:0000256" key="1">
    <source>
        <dbReference type="SAM" id="Phobius"/>
    </source>
</evidence>
<feature type="transmembrane region" description="Helical" evidence="1">
    <location>
        <begin position="1106"/>
        <end position="1124"/>
    </location>
</feature>
<feature type="transmembrane region" description="Helical" evidence="1">
    <location>
        <begin position="512"/>
        <end position="537"/>
    </location>
</feature>
<feature type="transmembrane region" description="Helical" evidence="1">
    <location>
        <begin position="310"/>
        <end position="332"/>
    </location>
</feature>